<evidence type="ECO:0000256" key="1">
    <source>
        <dbReference type="ARBA" id="ARBA00005820"/>
    </source>
</evidence>
<feature type="domain" description="OmpR/PhoB-type" evidence="4">
    <location>
        <begin position="1"/>
        <end position="99"/>
    </location>
</feature>
<keyword evidence="6" id="KW-1185">Reference proteome</keyword>
<evidence type="ECO:0000259" key="4">
    <source>
        <dbReference type="PROSITE" id="PS51755"/>
    </source>
</evidence>
<dbReference type="SUPFAM" id="SSF46894">
    <property type="entry name" value="C-terminal effector domain of the bipartite response regulators"/>
    <property type="match status" value="1"/>
</dbReference>
<keyword evidence="2 3" id="KW-0238">DNA-binding</keyword>
<dbReference type="Pfam" id="PF00486">
    <property type="entry name" value="Trans_reg_C"/>
    <property type="match status" value="1"/>
</dbReference>
<dbReference type="GO" id="GO:0006355">
    <property type="term" value="P:regulation of DNA-templated transcription"/>
    <property type="evidence" value="ECO:0007669"/>
    <property type="project" value="InterPro"/>
</dbReference>
<dbReference type="GO" id="GO:0000160">
    <property type="term" value="P:phosphorelay signal transduction system"/>
    <property type="evidence" value="ECO:0007669"/>
    <property type="project" value="InterPro"/>
</dbReference>
<dbReference type="Proteomes" id="UP001149140">
    <property type="component" value="Unassembled WGS sequence"/>
</dbReference>
<dbReference type="InterPro" id="IPR001867">
    <property type="entry name" value="OmpR/PhoB-type_DNA-bd"/>
</dbReference>
<dbReference type="Gene3D" id="1.25.40.10">
    <property type="entry name" value="Tetratricopeptide repeat domain"/>
    <property type="match status" value="2"/>
</dbReference>
<sequence length="1044" mass="112560">MQIGVLGSFEVRADDGGLADVPGARLRALLIALALEPGRVVPKATLVDWIWGERPPSDAANALQRLASRLRKALPDALIEAQTGGYVLTVEPGAVDAVRFERLLGQARNGEEPQRARLLREALSLWRGAAMQDVDLQDSAAFDATVARLEGLRLTAMEDRFDAEVSTGDGAALIAELTDLVAAHPVRERLVAALMRALVAAGRDTEALLVYEQTRQALAGELGVGPSPGLAALHGALLRGELRRREENGKTNLRAELTSFVGRDADVAVVRELVAEHRLTTLIGPGGAGKTRLATETARTLLGDLPDGAWLVELAVIGSDGDVAQSALAGLRLRDSLLGATPNAEPTDRLIAALREREALLILDNCEHVIDSVATFADRVLGECRRLRILATSREPLGITGEALWPVDPLPLPEGDAGPAEIDSSPAIQLLRDRASAVRKDLAVDAHALSTMLRICRALDGMPLAIELAAARLRTMSIDQLAEGLHDRFRLLTGGSRTALPRHKTLRAVVDWSWELLADAERRVLRRLAVFSGGASLEAAERVCAGDAVEPEQVLELLTSLAEKSLLNTEGDGAVRYRMSGTVKEYAAYRLTEAGEAEPARHAHLAYFTELAETAEPQLRRAEQVAALATLRAEHDNLGAAMRGALAAGEAPAAMRLAVAAGYYWWLGGHKVEGLELLVAATKLPGEVNDAIRAMVYGLVVMFVSDGLGDERQAEEWIHKAYRLGQRSQGRYPLLRLVDPLEDMLRRPEAAMHAFDPLLDDNDPWVRALARLHVGRMRIILGDGERDAEALLERALGEFRALGERFGISFALTELADRIAMRGEFAAACELYEEAIAVVTELDAVADVIRMRSRQAQLFWLLGDQASSAAAIADAERRADRVTWPDALVGLALAAAELARWDGDAEEAYHQLGVATTILGDEAERATNRAVTHNLLGQLADDLGDARTHHAEAYQAATEAGHPPLMAHVLVGVADLALRRDQYEQAARLLAASAAVRGLPDRSHPDVARIGRAVGHRLGDARVAETTREGTRTDWSELVAVTLS</sequence>
<dbReference type="PANTHER" id="PTHR47691">
    <property type="entry name" value="REGULATOR-RELATED"/>
    <property type="match status" value="1"/>
</dbReference>
<comment type="caution">
    <text evidence="5">The sequence shown here is derived from an EMBL/GenBank/DDBJ whole genome shotgun (WGS) entry which is preliminary data.</text>
</comment>
<evidence type="ECO:0000313" key="5">
    <source>
        <dbReference type="EMBL" id="MDA0164456.1"/>
    </source>
</evidence>
<dbReference type="SMART" id="SM00862">
    <property type="entry name" value="Trans_reg_C"/>
    <property type="match status" value="1"/>
</dbReference>
<dbReference type="InterPro" id="IPR011990">
    <property type="entry name" value="TPR-like_helical_dom_sf"/>
</dbReference>
<evidence type="ECO:0000313" key="6">
    <source>
        <dbReference type="Proteomes" id="UP001149140"/>
    </source>
</evidence>
<dbReference type="SMART" id="SM01043">
    <property type="entry name" value="BTAD"/>
    <property type="match status" value="1"/>
</dbReference>
<dbReference type="GO" id="GO:0003677">
    <property type="term" value="F:DNA binding"/>
    <property type="evidence" value="ECO:0007669"/>
    <property type="project" value="UniProtKB-UniRule"/>
</dbReference>
<accession>A0A9X3MZD7</accession>
<reference evidence="5" key="1">
    <citation type="submission" date="2022-10" db="EMBL/GenBank/DDBJ databases">
        <title>The WGS of Solirubrobacter ginsenosidimutans DSM 21036.</title>
        <authorList>
            <person name="Jiang Z."/>
        </authorList>
    </citation>
    <scope>NUCLEOTIDE SEQUENCE</scope>
    <source>
        <strain evidence="5">DSM 21036</strain>
    </source>
</reference>
<dbReference type="AlphaFoldDB" id="A0A9X3MZD7"/>
<evidence type="ECO:0000256" key="3">
    <source>
        <dbReference type="PROSITE-ProRule" id="PRU01091"/>
    </source>
</evidence>
<dbReference type="PANTHER" id="PTHR47691:SF3">
    <property type="entry name" value="HTH-TYPE TRANSCRIPTIONAL REGULATOR RV0890C-RELATED"/>
    <property type="match status" value="1"/>
</dbReference>
<dbReference type="InterPro" id="IPR036388">
    <property type="entry name" value="WH-like_DNA-bd_sf"/>
</dbReference>
<proteinExistence type="inferred from homology"/>
<dbReference type="InterPro" id="IPR016032">
    <property type="entry name" value="Sig_transdc_resp-reg_C-effctor"/>
</dbReference>
<dbReference type="InterPro" id="IPR027417">
    <property type="entry name" value="P-loop_NTPase"/>
</dbReference>
<dbReference type="Gene3D" id="1.10.10.10">
    <property type="entry name" value="Winged helix-like DNA-binding domain superfamily/Winged helix DNA-binding domain"/>
    <property type="match status" value="1"/>
</dbReference>
<dbReference type="InterPro" id="IPR005158">
    <property type="entry name" value="BTAD"/>
</dbReference>
<evidence type="ECO:0000256" key="2">
    <source>
        <dbReference type="ARBA" id="ARBA00023125"/>
    </source>
</evidence>
<dbReference type="EMBL" id="JAPDOD010000034">
    <property type="protein sequence ID" value="MDA0164456.1"/>
    <property type="molecule type" value="Genomic_DNA"/>
</dbReference>
<dbReference type="PROSITE" id="PS51755">
    <property type="entry name" value="OMPR_PHOB"/>
    <property type="match status" value="1"/>
</dbReference>
<gene>
    <name evidence="5" type="ORF">OM076_29570</name>
</gene>
<protein>
    <submittedName>
        <fullName evidence="5">Winged helix-turn-helix domain-containing protein</fullName>
    </submittedName>
</protein>
<comment type="similarity">
    <text evidence="1">Belongs to the AfsR/DnrI/RedD regulatory family.</text>
</comment>
<name>A0A9X3MZD7_9ACTN</name>
<dbReference type="Pfam" id="PF03704">
    <property type="entry name" value="BTAD"/>
    <property type="match status" value="1"/>
</dbReference>
<organism evidence="5 6">
    <name type="scientific">Solirubrobacter ginsenosidimutans</name>
    <dbReference type="NCBI Taxonomy" id="490573"/>
    <lineage>
        <taxon>Bacteria</taxon>
        <taxon>Bacillati</taxon>
        <taxon>Actinomycetota</taxon>
        <taxon>Thermoleophilia</taxon>
        <taxon>Solirubrobacterales</taxon>
        <taxon>Solirubrobacteraceae</taxon>
        <taxon>Solirubrobacter</taxon>
    </lineage>
</organism>
<dbReference type="RefSeq" id="WP_270043709.1">
    <property type="nucleotide sequence ID" value="NZ_JAPDOD010000034.1"/>
</dbReference>
<feature type="DNA-binding region" description="OmpR/PhoB-type" evidence="3">
    <location>
        <begin position="1"/>
        <end position="99"/>
    </location>
</feature>
<dbReference type="CDD" id="cd15831">
    <property type="entry name" value="BTAD"/>
    <property type="match status" value="1"/>
</dbReference>
<dbReference type="Pfam" id="PF25872">
    <property type="entry name" value="HTH_77"/>
    <property type="match status" value="1"/>
</dbReference>
<dbReference type="SUPFAM" id="SSF52540">
    <property type="entry name" value="P-loop containing nucleoside triphosphate hydrolases"/>
    <property type="match status" value="1"/>
</dbReference>
<dbReference type="SUPFAM" id="SSF48452">
    <property type="entry name" value="TPR-like"/>
    <property type="match status" value="2"/>
</dbReference>
<dbReference type="PRINTS" id="PR00364">
    <property type="entry name" value="DISEASERSIST"/>
</dbReference>
<dbReference type="InterPro" id="IPR058852">
    <property type="entry name" value="HTH_77"/>
</dbReference>